<dbReference type="Proteomes" id="UP001374803">
    <property type="component" value="Chromosome"/>
</dbReference>
<reference evidence="1" key="1">
    <citation type="submission" date="2021-12" db="EMBL/GenBank/DDBJ databases">
        <title>Discovery of the Pendulisporaceae a myxobacterial family with distinct sporulation behavior and unique specialized metabolism.</title>
        <authorList>
            <person name="Garcia R."/>
            <person name="Popoff A."/>
            <person name="Bader C.D."/>
            <person name="Loehr J."/>
            <person name="Walesch S."/>
            <person name="Walt C."/>
            <person name="Boldt J."/>
            <person name="Bunk B."/>
            <person name="Haeckl F.J.F.P.J."/>
            <person name="Gunesch A.P."/>
            <person name="Birkelbach J."/>
            <person name="Nuebel U."/>
            <person name="Pietschmann T."/>
            <person name="Bach T."/>
            <person name="Mueller R."/>
        </authorList>
    </citation>
    <scope>NUCLEOTIDE SEQUENCE</scope>
    <source>
        <strain evidence="1">MSr11367</strain>
    </source>
</reference>
<dbReference type="Pfam" id="PF08310">
    <property type="entry name" value="LGFP"/>
    <property type="match status" value="2"/>
</dbReference>
<protein>
    <submittedName>
        <fullName evidence="1">Uncharacterized protein</fullName>
    </submittedName>
</protein>
<keyword evidence="2" id="KW-1185">Reference proteome</keyword>
<organism evidence="1 2">
    <name type="scientific">Pendulispora rubella</name>
    <dbReference type="NCBI Taxonomy" id="2741070"/>
    <lineage>
        <taxon>Bacteria</taxon>
        <taxon>Pseudomonadati</taxon>
        <taxon>Myxococcota</taxon>
        <taxon>Myxococcia</taxon>
        <taxon>Myxococcales</taxon>
        <taxon>Sorangiineae</taxon>
        <taxon>Pendulisporaceae</taxon>
        <taxon>Pendulispora</taxon>
    </lineage>
</organism>
<name>A0ABZ2KW49_9BACT</name>
<dbReference type="EMBL" id="CP089983">
    <property type="protein sequence ID" value="WXB02902.1"/>
    <property type="molecule type" value="Genomic_DNA"/>
</dbReference>
<dbReference type="InterPro" id="IPR013207">
    <property type="entry name" value="LGFP"/>
</dbReference>
<accession>A0ABZ2KW49</accession>
<evidence type="ECO:0000313" key="2">
    <source>
        <dbReference type="Proteomes" id="UP001374803"/>
    </source>
</evidence>
<proteinExistence type="predicted"/>
<evidence type="ECO:0000313" key="1">
    <source>
        <dbReference type="EMBL" id="WXB02902.1"/>
    </source>
</evidence>
<dbReference type="Gene3D" id="3.20.20.80">
    <property type="entry name" value="Glycosidases"/>
    <property type="match status" value="1"/>
</dbReference>
<dbReference type="RefSeq" id="WP_394832527.1">
    <property type="nucleotide sequence ID" value="NZ_CP089929.1"/>
</dbReference>
<sequence length="587" mass="65348">MKATYFFQGNMPYETNLHTVRSSNPSQDYWWTKTPSSRPATMKSIKDTGINVLTAPYLGKYVTSGHFSDSTQVAFGYLIKEAKDAGLLILPALEGTQNCVDGPPTNQYGTETGDWRNTCPTRAVTTFDQQNVIANPTAFIERIEELFVLFGDRLESTWARIYDRDGKARYAIHINHPSQLYKPGQTDVDVANAFEGIRRAFAAKGKDIGFMFDTWQENKPGGFIDLKPNSPVTKTTGFLALQGFGTEILSFGIAKEYGCADPANRIHHEIVNGEHRYSVYANENDVVMKRIADEKKAALSSWVASGVPVHLDVSPGYDATKVFGQPHLDCSKPWEINVMFGDTGRTSSPVFDRWRNAQSEFKGHGIKGIMFNSWNGYTEGMVAEDTIEHGSVERRWLTDLLRADPRLCDHYYYENGVQKYHVFGAICMKFGDLDRGGEYGVLGQPTGDAVPGASKYPNLVYQPFTKGRIYWDGSAAREVHGAIHDKFRAMRYEEGYGYPTTDQEKLGPVPDGAYNDFFGGGSIYYSHSGTYAVWGAINDTYKTIRNSDRCGAPTSDEKPYGADGAIVYMEKGSIQWFPGVGSTIHCP</sequence>
<gene>
    <name evidence="1" type="ORF">LVJ94_39095</name>
</gene>